<comment type="caution">
    <text evidence="1">The sequence shown here is derived from an EMBL/GenBank/DDBJ whole genome shotgun (WGS) entry which is preliminary data.</text>
</comment>
<evidence type="ECO:0000313" key="1">
    <source>
        <dbReference type="EMBL" id="MEM5289629.1"/>
    </source>
</evidence>
<proteinExistence type="predicted"/>
<gene>
    <name evidence="1" type="ORF">V4C55_28310</name>
</gene>
<name>A0ABU9QJN7_9BURK</name>
<dbReference type="EMBL" id="JAZHGC010000027">
    <property type="protein sequence ID" value="MEM5289629.1"/>
    <property type="molecule type" value="Genomic_DNA"/>
</dbReference>
<protein>
    <submittedName>
        <fullName evidence="1">Uncharacterized protein</fullName>
    </submittedName>
</protein>
<accession>A0ABU9QJN7</accession>
<dbReference type="Proteomes" id="UP001494588">
    <property type="component" value="Unassembled WGS sequence"/>
</dbReference>
<keyword evidence="2" id="KW-1185">Reference proteome</keyword>
<sequence length="287" mass="32082">MDTLNLREPDSTTTNRHVSATRKTVEYLYVTSALGVRITHGDAFAFDPSLRWCLLEFRTDDDDIGRELSRYFSLSAPKAIIEARRALADAKAVHLNDVGSLEFDLDDAEQRWTHACRQKLQALRVKLTEMRAHTAPDAHELALHEARAGSETVDVITNTQTTSAQSLAPHYFIYLAPDVRAAGSESVDAANISQRPQFAQRRLRARNYLGGWLLEENVEVEASAVARRGWPLPAFRRWVQGVVALRRKPPRDEAPMLAGDCVLAAGQDCCLVMDLATFARETLPQDK</sequence>
<reference evidence="1 2" key="1">
    <citation type="submission" date="2024-01" db="EMBL/GenBank/DDBJ databases">
        <title>The diversity of rhizobia nodulating Mimosa spp. in eleven states of Brazil covering several biomes is determined by host plant, location, and edaphic factors.</title>
        <authorList>
            <person name="Rouws L."/>
            <person name="Barauna A."/>
            <person name="Beukes C."/>
            <person name="De Faria S.M."/>
            <person name="Gross E."/>
            <person name="Dos Reis Junior F.B."/>
            <person name="Simon M."/>
            <person name="Maluk M."/>
            <person name="Odee D.W."/>
            <person name="Kenicer G."/>
            <person name="Young J.P.W."/>
            <person name="Reis V.M."/>
            <person name="Zilli J."/>
            <person name="James E.K."/>
        </authorList>
    </citation>
    <scope>NUCLEOTIDE SEQUENCE [LARGE SCALE GENOMIC DNA]</scope>
    <source>
        <strain evidence="1 2">JPY77</strain>
    </source>
</reference>
<evidence type="ECO:0000313" key="2">
    <source>
        <dbReference type="Proteomes" id="UP001494588"/>
    </source>
</evidence>
<organism evidence="1 2">
    <name type="scientific">Paraburkholderia sabiae</name>
    <dbReference type="NCBI Taxonomy" id="273251"/>
    <lineage>
        <taxon>Bacteria</taxon>
        <taxon>Pseudomonadati</taxon>
        <taxon>Pseudomonadota</taxon>
        <taxon>Betaproteobacteria</taxon>
        <taxon>Burkholderiales</taxon>
        <taxon>Burkholderiaceae</taxon>
        <taxon>Paraburkholderia</taxon>
    </lineage>
</organism>
<dbReference type="RefSeq" id="WP_201657436.1">
    <property type="nucleotide sequence ID" value="NZ_CAJHCS010000027.1"/>
</dbReference>